<feature type="transmembrane region" description="Helical" evidence="7">
    <location>
        <begin position="228"/>
        <end position="251"/>
    </location>
</feature>
<keyword evidence="3 9" id="KW-0808">Transferase</keyword>
<evidence type="ECO:0000313" key="10">
    <source>
        <dbReference type="Proteomes" id="UP001334732"/>
    </source>
</evidence>
<evidence type="ECO:0000256" key="2">
    <source>
        <dbReference type="ARBA" id="ARBA00022676"/>
    </source>
</evidence>
<accession>A0ABZ1CM91</accession>
<protein>
    <submittedName>
        <fullName evidence="9">Glycosyltransferase family 2 protein</fullName>
        <ecNumber evidence="9">2.4.-.-</ecNumber>
    </submittedName>
</protein>
<dbReference type="InterPro" id="IPR029044">
    <property type="entry name" value="Nucleotide-diphossugar_trans"/>
</dbReference>
<dbReference type="InterPro" id="IPR050256">
    <property type="entry name" value="Glycosyltransferase_2"/>
</dbReference>
<reference evidence="9 10" key="1">
    <citation type="submission" date="2023-12" db="EMBL/GenBank/DDBJ databases">
        <title>Thiobacillus sedimentum sp. nov., a chemolithoautotrophic sulfur-oxidizing bacterium isolated from freshwater sediment.</title>
        <authorList>
            <person name="Luo J."/>
            <person name="Dai C."/>
        </authorList>
    </citation>
    <scope>NUCLEOTIDE SEQUENCE [LARGE SCALE GENOMIC DNA]</scope>
    <source>
        <strain evidence="9 10">SCUT-2</strain>
    </source>
</reference>
<gene>
    <name evidence="9" type="ORF">VA613_03960</name>
</gene>
<evidence type="ECO:0000259" key="8">
    <source>
        <dbReference type="Pfam" id="PF00535"/>
    </source>
</evidence>
<proteinExistence type="predicted"/>
<dbReference type="Gene3D" id="3.90.550.10">
    <property type="entry name" value="Spore Coat Polysaccharide Biosynthesis Protein SpsA, Chain A"/>
    <property type="match status" value="1"/>
</dbReference>
<comment type="subcellular location">
    <subcellularLocation>
        <location evidence="1">Membrane</location>
        <topology evidence="1">Multi-pass membrane protein</topology>
    </subcellularLocation>
</comment>
<dbReference type="PANTHER" id="PTHR48090">
    <property type="entry name" value="UNDECAPRENYL-PHOSPHATE 4-DEOXY-4-FORMAMIDO-L-ARABINOSE TRANSFERASE-RELATED"/>
    <property type="match status" value="1"/>
</dbReference>
<evidence type="ECO:0000256" key="3">
    <source>
        <dbReference type="ARBA" id="ARBA00022679"/>
    </source>
</evidence>
<keyword evidence="5 7" id="KW-1133">Transmembrane helix</keyword>
<dbReference type="PANTHER" id="PTHR48090:SF1">
    <property type="entry name" value="PROPHAGE BACTOPRENOL GLUCOSYL TRANSFERASE HOMOLOG"/>
    <property type="match status" value="1"/>
</dbReference>
<keyword evidence="6 7" id="KW-0472">Membrane</keyword>
<dbReference type="EC" id="2.4.-.-" evidence="9"/>
<evidence type="ECO:0000256" key="5">
    <source>
        <dbReference type="ARBA" id="ARBA00022989"/>
    </source>
</evidence>
<feature type="transmembrane region" description="Helical" evidence="7">
    <location>
        <begin position="271"/>
        <end position="296"/>
    </location>
</feature>
<evidence type="ECO:0000256" key="4">
    <source>
        <dbReference type="ARBA" id="ARBA00022692"/>
    </source>
</evidence>
<dbReference type="GO" id="GO:0016757">
    <property type="term" value="F:glycosyltransferase activity"/>
    <property type="evidence" value="ECO:0007669"/>
    <property type="project" value="UniProtKB-KW"/>
</dbReference>
<evidence type="ECO:0000256" key="6">
    <source>
        <dbReference type="ARBA" id="ARBA00023136"/>
    </source>
</evidence>
<dbReference type="Proteomes" id="UP001334732">
    <property type="component" value="Chromosome"/>
</dbReference>
<evidence type="ECO:0000313" key="9">
    <source>
        <dbReference type="EMBL" id="WRS40030.1"/>
    </source>
</evidence>
<organism evidence="9 10">
    <name type="scientific">Thiobacillus sedimenti</name>
    <dbReference type="NCBI Taxonomy" id="3110231"/>
    <lineage>
        <taxon>Bacteria</taxon>
        <taxon>Pseudomonadati</taxon>
        <taxon>Pseudomonadota</taxon>
        <taxon>Betaproteobacteria</taxon>
        <taxon>Nitrosomonadales</taxon>
        <taxon>Thiobacillaceae</taxon>
        <taxon>Thiobacillus</taxon>
    </lineage>
</organism>
<dbReference type="Pfam" id="PF00535">
    <property type="entry name" value="Glycos_transf_2"/>
    <property type="match status" value="1"/>
</dbReference>
<evidence type="ECO:0000256" key="7">
    <source>
        <dbReference type="SAM" id="Phobius"/>
    </source>
</evidence>
<evidence type="ECO:0000256" key="1">
    <source>
        <dbReference type="ARBA" id="ARBA00004141"/>
    </source>
</evidence>
<dbReference type="RefSeq" id="WP_324780561.1">
    <property type="nucleotide sequence ID" value="NZ_CP141769.1"/>
</dbReference>
<feature type="domain" description="Glycosyltransferase 2-like" evidence="8">
    <location>
        <begin position="15"/>
        <end position="177"/>
    </location>
</feature>
<dbReference type="EMBL" id="CP141769">
    <property type="protein sequence ID" value="WRS40030.1"/>
    <property type="molecule type" value="Genomic_DNA"/>
</dbReference>
<sequence>MDFTLKPRPRVPGLSIIIPCYNEADNLNRLLPRLQDMLQGLVSDWEVILVDDGSRDNTAEVFAFWSAQPGFQAIQLSRNFGKEAALTAGLEAARCETCLMMDADLQHSPDLIPAMLAQWQQGYDVVYAVREHRRDERLLKRLGAGWFYRLVNAGARFRVPADAGDFRLMDRAVVDALLDLPERNRFMKGLYAWVGFKSVEIAYVPEARAAGRTTFNPLRLLRLSLDGLTAFTTWPLHIASLMGFVLALLAFSYGGYLTLDYLLHGHKVPGWTTIVVGLMFFSAIQLIGLGVLGEYVSRIFEEVKGRPLYVVRHRAGRALRDSQS</sequence>
<keyword evidence="2 9" id="KW-0328">Glycosyltransferase</keyword>
<name>A0ABZ1CM91_9PROT</name>
<dbReference type="CDD" id="cd04187">
    <property type="entry name" value="DPM1_like_bac"/>
    <property type="match status" value="1"/>
</dbReference>
<keyword evidence="4 7" id="KW-0812">Transmembrane</keyword>
<keyword evidence="10" id="KW-1185">Reference proteome</keyword>
<dbReference type="SUPFAM" id="SSF53448">
    <property type="entry name" value="Nucleotide-diphospho-sugar transferases"/>
    <property type="match status" value="1"/>
</dbReference>
<dbReference type="InterPro" id="IPR001173">
    <property type="entry name" value="Glyco_trans_2-like"/>
</dbReference>